<keyword evidence="1" id="KW-0732">Signal</keyword>
<evidence type="ECO:0000313" key="4">
    <source>
        <dbReference type="Proteomes" id="UP000186309"/>
    </source>
</evidence>
<dbReference type="InterPro" id="IPR003779">
    <property type="entry name" value="CMD-like"/>
</dbReference>
<dbReference type="SUPFAM" id="SSF69118">
    <property type="entry name" value="AhpD-like"/>
    <property type="match status" value="2"/>
</dbReference>
<dbReference type="Gene3D" id="1.20.1290.10">
    <property type="entry name" value="AhpD-like"/>
    <property type="match status" value="2"/>
</dbReference>
<feature type="chain" id="PRO_5010584150" description="Carboxymuconolactone decarboxylase-like domain-containing protein" evidence="1">
    <location>
        <begin position="29"/>
        <end position="458"/>
    </location>
</feature>
<accession>A0A1U7CP68</accession>
<dbReference type="Pfam" id="PF02627">
    <property type="entry name" value="CMD"/>
    <property type="match status" value="1"/>
</dbReference>
<dbReference type="GO" id="GO:0051920">
    <property type="term" value="F:peroxiredoxin activity"/>
    <property type="evidence" value="ECO:0007669"/>
    <property type="project" value="InterPro"/>
</dbReference>
<feature type="signal peptide" evidence="1">
    <location>
        <begin position="1"/>
        <end position="28"/>
    </location>
</feature>
<dbReference type="OrthoDB" id="248684at2"/>
<dbReference type="PANTHER" id="PTHR34846:SF10">
    <property type="entry name" value="CYTOPLASMIC PROTEIN"/>
    <property type="match status" value="1"/>
</dbReference>
<proteinExistence type="predicted"/>
<dbReference type="PANTHER" id="PTHR34846">
    <property type="entry name" value="4-CARBOXYMUCONOLACTONE DECARBOXYLASE FAMILY PROTEIN (AFU_ORTHOLOGUE AFUA_6G11590)"/>
    <property type="match status" value="1"/>
</dbReference>
<evidence type="ECO:0000259" key="2">
    <source>
        <dbReference type="Pfam" id="PF02627"/>
    </source>
</evidence>
<organism evidence="3 4">
    <name type="scientific">Paludisphaera borealis</name>
    <dbReference type="NCBI Taxonomy" id="1387353"/>
    <lineage>
        <taxon>Bacteria</taxon>
        <taxon>Pseudomonadati</taxon>
        <taxon>Planctomycetota</taxon>
        <taxon>Planctomycetia</taxon>
        <taxon>Isosphaerales</taxon>
        <taxon>Isosphaeraceae</taxon>
        <taxon>Paludisphaera</taxon>
    </lineage>
</organism>
<name>A0A1U7CP68_9BACT</name>
<protein>
    <recommendedName>
        <fullName evidence="2">Carboxymuconolactone decarboxylase-like domain-containing protein</fullName>
    </recommendedName>
</protein>
<feature type="domain" description="Carboxymuconolactone decarboxylase-like" evidence="2">
    <location>
        <begin position="67"/>
        <end position="127"/>
    </location>
</feature>
<reference evidence="4" key="1">
    <citation type="submission" date="2016-12" db="EMBL/GenBank/DDBJ databases">
        <title>Comparative genomics of four Isosphaeraceae planctomycetes: a common pool of plasmids and glycoside hydrolase genes.</title>
        <authorList>
            <person name="Ivanova A."/>
        </authorList>
    </citation>
    <scope>NUCLEOTIDE SEQUENCE [LARGE SCALE GENOMIC DNA]</scope>
    <source>
        <strain evidence="4">PX4</strain>
    </source>
</reference>
<dbReference type="STRING" id="1387353.BSF38_02223"/>
<dbReference type="InterPro" id="IPR029032">
    <property type="entry name" value="AhpD-like"/>
</dbReference>
<dbReference type="KEGG" id="pbor:BSF38_02223"/>
<dbReference type="AlphaFoldDB" id="A0A1U7CP68"/>
<dbReference type="Proteomes" id="UP000186309">
    <property type="component" value="Chromosome"/>
</dbReference>
<evidence type="ECO:0000313" key="3">
    <source>
        <dbReference type="EMBL" id="APW60735.1"/>
    </source>
</evidence>
<dbReference type="EMBL" id="CP019082">
    <property type="protein sequence ID" value="APW60735.1"/>
    <property type="molecule type" value="Genomic_DNA"/>
</dbReference>
<keyword evidence="4" id="KW-1185">Reference proteome</keyword>
<sequence length="458" mass="51389">MILKTTRLPLLGMGLLMSSLLTIQSTRADDSAAAVSDAEGWKRLPKTERGGEGPLPVWAKAVAARLPRTAAAMLELDFAQRTKSPLDPALRAKMRWVIASANRCAYTQAYALADLKRTGATEAAIKTLTGDPEQWPEADREPLEFARLLTVAAPTIPDALFARLREKYGDKGVASMVLLAAYGNFQDRIILGLGLPLEVGGPLPPIDVKFVPGTIQMTPLPQPPQSKQHLLESGETVVDRDPEWSQASYDELQARLERQRARTPRLPIPSWDDVKKTLPPAMTVRPIKIVWTLVCLGYVPELAIPWNHATRTLWAESKPDRVFEESLFWIQTRAIQCNYCMGHCEMLMEVAGLDKKEIAERTRRLASDDWSAFPPAEQRSYAYARKLSKTPWALTADDYKALEKDLGPDMGLATFWWLCRGLYMTRVSDGFQLPLERENVFQNFYPKKPEDEAKAKSR</sequence>
<gene>
    <name evidence="3" type="ORF">BSF38_02223</name>
</gene>
<evidence type="ECO:0000256" key="1">
    <source>
        <dbReference type="SAM" id="SignalP"/>
    </source>
</evidence>